<name>A0A7J7Y9G7_PIPKU</name>
<protein>
    <submittedName>
        <fullName evidence="1">Uncharacterized protein</fullName>
    </submittedName>
</protein>
<gene>
    <name evidence="1" type="ORF">mPipKuh1_010347</name>
</gene>
<dbReference type="EMBL" id="JACAGB010000006">
    <property type="protein sequence ID" value="KAF6358525.1"/>
    <property type="molecule type" value="Genomic_DNA"/>
</dbReference>
<reference evidence="1 2" key="1">
    <citation type="journal article" date="2020" name="Nature">
        <title>Six reference-quality genomes reveal evolution of bat adaptations.</title>
        <authorList>
            <person name="Jebb D."/>
            <person name="Huang Z."/>
            <person name="Pippel M."/>
            <person name="Hughes G.M."/>
            <person name="Lavrichenko K."/>
            <person name="Devanna P."/>
            <person name="Winkler S."/>
            <person name="Jermiin L.S."/>
            <person name="Skirmuntt E.C."/>
            <person name="Katzourakis A."/>
            <person name="Burkitt-Gray L."/>
            <person name="Ray D.A."/>
            <person name="Sullivan K.A.M."/>
            <person name="Roscito J.G."/>
            <person name="Kirilenko B.M."/>
            <person name="Davalos L.M."/>
            <person name="Corthals A.P."/>
            <person name="Power M.L."/>
            <person name="Jones G."/>
            <person name="Ransome R.D."/>
            <person name="Dechmann D.K.N."/>
            <person name="Locatelli A.G."/>
            <person name="Puechmaille S.J."/>
            <person name="Fedrigo O."/>
            <person name="Jarvis E.D."/>
            <person name="Hiller M."/>
            <person name="Vernes S.C."/>
            <person name="Myers E.W."/>
            <person name="Teeling E.C."/>
        </authorList>
    </citation>
    <scope>NUCLEOTIDE SEQUENCE [LARGE SCALE GENOMIC DNA]</scope>
    <source>
        <strain evidence="1">MPipKuh1</strain>
        <tissue evidence="1">Flight muscle</tissue>
    </source>
</reference>
<sequence length="141" mass="15690">MVLSVQITPFFKKVKIWMFLPLPFIIFVGMSHGTLHGHSKLSTTEPWAASEFIHLLSPVCCQPWGRGEGQEYPWLQVECFGHRLLPEPLEKQHPQGDALPGFAGQTQVMPCSEGHHKPPRWGMGPSILVPLPALPPNAIIV</sequence>
<keyword evidence="2" id="KW-1185">Reference proteome</keyword>
<evidence type="ECO:0000313" key="1">
    <source>
        <dbReference type="EMBL" id="KAF6358525.1"/>
    </source>
</evidence>
<evidence type="ECO:0000313" key="2">
    <source>
        <dbReference type="Proteomes" id="UP000558488"/>
    </source>
</evidence>
<proteinExistence type="predicted"/>
<comment type="caution">
    <text evidence="1">The sequence shown here is derived from an EMBL/GenBank/DDBJ whole genome shotgun (WGS) entry which is preliminary data.</text>
</comment>
<organism evidence="1 2">
    <name type="scientific">Pipistrellus kuhlii</name>
    <name type="common">Kuhl's pipistrelle</name>
    <dbReference type="NCBI Taxonomy" id="59472"/>
    <lineage>
        <taxon>Eukaryota</taxon>
        <taxon>Metazoa</taxon>
        <taxon>Chordata</taxon>
        <taxon>Craniata</taxon>
        <taxon>Vertebrata</taxon>
        <taxon>Euteleostomi</taxon>
        <taxon>Mammalia</taxon>
        <taxon>Eutheria</taxon>
        <taxon>Laurasiatheria</taxon>
        <taxon>Chiroptera</taxon>
        <taxon>Yangochiroptera</taxon>
        <taxon>Vespertilionidae</taxon>
        <taxon>Pipistrellus</taxon>
    </lineage>
</organism>
<accession>A0A7J7Y9G7</accession>
<dbReference type="Proteomes" id="UP000558488">
    <property type="component" value="Unassembled WGS sequence"/>
</dbReference>
<dbReference type="AlphaFoldDB" id="A0A7J7Y9G7"/>